<evidence type="ECO:0000313" key="8">
    <source>
        <dbReference type="Proteomes" id="UP001519332"/>
    </source>
</evidence>
<evidence type="ECO:0000256" key="2">
    <source>
        <dbReference type="ARBA" id="ARBA00023015"/>
    </source>
</evidence>
<proteinExistence type="inferred from homology"/>
<organism evidence="7 8">
    <name type="scientific">Kibdelosporangium banguiense</name>
    <dbReference type="NCBI Taxonomy" id="1365924"/>
    <lineage>
        <taxon>Bacteria</taxon>
        <taxon>Bacillati</taxon>
        <taxon>Actinomycetota</taxon>
        <taxon>Actinomycetes</taxon>
        <taxon>Pseudonocardiales</taxon>
        <taxon>Pseudonocardiaceae</taxon>
        <taxon>Kibdelosporangium</taxon>
    </lineage>
</organism>
<keyword evidence="2" id="KW-0805">Transcription regulation</keyword>
<dbReference type="GO" id="GO:0003677">
    <property type="term" value="F:DNA binding"/>
    <property type="evidence" value="ECO:0007669"/>
    <property type="project" value="UniProtKB-KW"/>
</dbReference>
<dbReference type="PRINTS" id="PR00364">
    <property type="entry name" value="DISEASERSIST"/>
</dbReference>
<reference evidence="7 8" key="1">
    <citation type="submission" date="2021-03" db="EMBL/GenBank/DDBJ databases">
        <title>Sequencing the genomes of 1000 actinobacteria strains.</title>
        <authorList>
            <person name="Klenk H.-P."/>
        </authorList>
    </citation>
    <scope>NUCLEOTIDE SEQUENCE [LARGE SCALE GENOMIC DNA]</scope>
    <source>
        <strain evidence="7 8">DSM 46670</strain>
    </source>
</reference>
<dbReference type="PROSITE" id="PS51755">
    <property type="entry name" value="OMPR_PHOB"/>
    <property type="match status" value="1"/>
</dbReference>
<evidence type="ECO:0000256" key="4">
    <source>
        <dbReference type="ARBA" id="ARBA00023163"/>
    </source>
</evidence>
<dbReference type="InterPro" id="IPR011990">
    <property type="entry name" value="TPR-like_helical_dom_sf"/>
</dbReference>
<dbReference type="InterPro" id="IPR005158">
    <property type="entry name" value="BTAD"/>
</dbReference>
<keyword evidence="8" id="KW-1185">Reference proteome</keyword>
<dbReference type="Pfam" id="PF00486">
    <property type="entry name" value="Trans_reg_C"/>
    <property type="match status" value="1"/>
</dbReference>
<evidence type="ECO:0000256" key="1">
    <source>
        <dbReference type="ARBA" id="ARBA00005820"/>
    </source>
</evidence>
<name>A0ABS4T6V0_9PSEU</name>
<feature type="DNA-binding region" description="OmpR/PhoB-type" evidence="5">
    <location>
        <begin position="1"/>
        <end position="101"/>
    </location>
</feature>
<dbReference type="SUPFAM" id="SSF52540">
    <property type="entry name" value="P-loop containing nucleoside triphosphate hydrolases"/>
    <property type="match status" value="1"/>
</dbReference>
<evidence type="ECO:0000259" key="6">
    <source>
        <dbReference type="PROSITE" id="PS51755"/>
    </source>
</evidence>
<accession>A0ABS4T6V0</accession>
<dbReference type="InterPro" id="IPR002182">
    <property type="entry name" value="NB-ARC"/>
</dbReference>
<dbReference type="Gene3D" id="1.10.10.10">
    <property type="entry name" value="Winged helix-like DNA-binding domain superfamily/Winged helix DNA-binding domain"/>
    <property type="match status" value="1"/>
</dbReference>
<dbReference type="RefSeq" id="WP_209633757.1">
    <property type="nucleotide sequence ID" value="NZ_JAGINW010000001.1"/>
</dbReference>
<dbReference type="SMART" id="SM00862">
    <property type="entry name" value="Trans_reg_C"/>
    <property type="match status" value="1"/>
</dbReference>
<dbReference type="CDD" id="cd15831">
    <property type="entry name" value="BTAD"/>
    <property type="match status" value="1"/>
</dbReference>
<dbReference type="Pfam" id="PF03704">
    <property type="entry name" value="BTAD"/>
    <property type="match status" value="1"/>
</dbReference>
<dbReference type="PANTHER" id="PTHR35807:SF1">
    <property type="entry name" value="TRANSCRIPTIONAL REGULATOR REDD"/>
    <property type="match status" value="1"/>
</dbReference>
<evidence type="ECO:0000256" key="5">
    <source>
        <dbReference type="PROSITE-ProRule" id="PRU01091"/>
    </source>
</evidence>
<dbReference type="PANTHER" id="PTHR35807">
    <property type="entry name" value="TRANSCRIPTIONAL REGULATOR REDD-RELATED"/>
    <property type="match status" value="1"/>
</dbReference>
<dbReference type="InterPro" id="IPR027417">
    <property type="entry name" value="P-loop_NTPase"/>
</dbReference>
<keyword evidence="3 5" id="KW-0238">DNA-binding</keyword>
<dbReference type="Pfam" id="PF00931">
    <property type="entry name" value="NB-ARC"/>
    <property type="match status" value="1"/>
</dbReference>
<evidence type="ECO:0000313" key="7">
    <source>
        <dbReference type="EMBL" id="MBP2320001.1"/>
    </source>
</evidence>
<gene>
    <name evidence="7" type="ORF">JOF56_000386</name>
</gene>
<dbReference type="Proteomes" id="UP001519332">
    <property type="component" value="Unassembled WGS sequence"/>
</dbReference>
<dbReference type="InterPro" id="IPR036388">
    <property type="entry name" value="WH-like_DNA-bd_sf"/>
</dbReference>
<dbReference type="Gene3D" id="3.40.50.300">
    <property type="entry name" value="P-loop containing nucleotide triphosphate hydrolases"/>
    <property type="match status" value="1"/>
</dbReference>
<dbReference type="InterPro" id="IPR016032">
    <property type="entry name" value="Sig_transdc_resp-reg_C-effctor"/>
</dbReference>
<comment type="caution">
    <text evidence="7">The sequence shown here is derived from an EMBL/GenBank/DDBJ whole genome shotgun (WGS) entry which is preliminary data.</text>
</comment>
<keyword evidence="4" id="KW-0804">Transcription</keyword>
<dbReference type="InterPro" id="IPR001867">
    <property type="entry name" value="OmpR/PhoB-type_DNA-bd"/>
</dbReference>
<sequence>MRPAVRVTLLGPLRAWRDGAEVELGPPQQRLLLAVLLAQAGRPVGLDTLVDVLWEDNPPSSAVNVVRRYVGALRRIFEPSLPARATGSWLFGEGGAYRLAVPPQSCDLAEFRELTSQARKLAGSGEPAGAVGVYVTGLQLWQGRVVEGVAAPARARAAFTDIDREGAEVTLEALDLALTCGLAADLVPYARQAVAMDELNEAMQARLMLALAASGNQAAALKTYETIRDRLADELGIAPGPELASAFQTVLAPPDPAVLPAQLPPDLPTFAGRRAELKSLASEGQVTVAIDGMPGTGKTTLAVHWAHSVADRFPDGQLYVNMRGSEISPAEALRGFLDALGIQPGQIPSTVDDQVALYRRLLSGRQVLVLIDNVRDAASVQPLLPHTAGCHVVVTSRDRMTGLTAHHVTLTTLSYADAREILVRRLGQEKVDAEPDAVAEIIALCRRLPLALAIVAARAAANPHFPLSAVVAKLKTPGRSARTIFEELRLPLGGAVPVD</sequence>
<evidence type="ECO:0000256" key="3">
    <source>
        <dbReference type="ARBA" id="ARBA00023125"/>
    </source>
</evidence>
<dbReference type="SMART" id="SM01043">
    <property type="entry name" value="BTAD"/>
    <property type="match status" value="1"/>
</dbReference>
<dbReference type="SUPFAM" id="SSF46894">
    <property type="entry name" value="C-terminal effector domain of the bipartite response regulators"/>
    <property type="match status" value="1"/>
</dbReference>
<comment type="similarity">
    <text evidence="1">Belongs to the AfsR/DnrI/RedD regulatory family.</text>
</comment>
<protein>
    <submittedName>
        <fullName evidence="7">DNA-binding SARP family transcriptional activator</fullName>
    </submittedName>
</protein>
<dbReference type="Gene3D" id="1.25.40.10">
    <property type="entry name" value="Tetratricopeptide repeat domain"/>
    <property type="match status" value="1"/>
</dbReference>
<dbReference type="InterPro" id="IPR051677">
    <property type="entry name" value="AfsR-DnrI-RedD_regulator"/>
</dbReference>
<dbReference type="SUPFAM" id="SSF48452">
    <property type="entry name" value="TPR-like"/>
    <property type="match status" value="1"/>
</dbReference>
<dbReference type="EMBL" id="JAGINW010000001">
    <property type="protein sequence ID" value="MBP2320001.1"/>
    <property type="molecule type" value="Genomic_DNA"/>
</dbReference>
<feature type="domain" description="OmpR/PhoB-type" evidence="6">
    <location>
        <begin position="1"/>
        <end position="101"/>
    </location>
</feature>